<gene>
    <name evidence="1" type="ORF">NDU88_002757</name>
</gene>
<keyword evidence="2" id="KW-1185">Reference proteome</keyword>
<dbReference type="AlphaFoldDB" id="A0AAV7NGC1"/>
<evidence type="ECO:0000313" key="1">
    <source>
        <dbReference type="EMBL" id="KAJ1114521.1"/>
    </source>
</evidence>
<evidence type="ECO:0000313" key="2">
    <source>
        <dbReference type="Proteomes" id="UP001066276"/>
    </source>
</evidence>
<dbReference type="EMBL" id="JANPWB010000012">
    <property type="protein sequence ID" value="KAJ1114521.1"/>
    <property type="molecule type" value="Genomic_DNA"/>
</dbReference>
<protein>
    <submittedName>
        <fullName evidence="1">Uncharacterized protein</fullName>
    </submittedName>
</protein>
<dbReference type="Proteomes" id="UP001066276">
    <property type="component" value="Chromosome 8"/>
</dbReference>
<comment type="caution">
    <text evidence="1">The sequence shown here is derived from an EMBL/GenBank/DDBJ whole genome shotgun (WGS) entry which is preliminary data.</text>
</comment>
<reference evidence="1" key="1">
    <citation type="journal article" date="2022" name="bioRxiv">
        <title>Sequencing and chromosome-scale assembly of the giantPleurodeles waltlgenome.</title>
        <authorList>
            <person name="Brown T."/>
            <person name="Elewa A."/>
            <person name="Iarovenko S."/>
            <person name="Subramanian E."/>
            <person name="Araus A.J."/>
            <person name="Petzold A."/>
            <person name="Susuki M."/>
            <person name="Suzuki K.-i.T."/>
            <person name="Hayashi T."/>
            <person name="Toyoda A."/>
            <person name="Oliveira C."/>
            <person name="Osipova E."/>
            <person name="Leigh N.D."/>
            <person name="Simon A."/>
            <person name="Yun M.H."/>
        </authorList>
    </citation>
    <scope>NUCLEOTIDE SEQUENCE</scope>
    <source>
        <strain evidence="1">20211129_DDA</strain>
        <tissue evidence="1">Liver</tissue>
    </source>
</reference>
<organism evidence="1 2">
    <name type="scientific">Pleurodeles waltl</name>
    <name type="common">Iberian ribbed newt</name>
    <dbReference type="NCBI Taxonomy" id="8319"/>
    <lineage>
        <taxon>Eukaryota</taxon>
        <taxon>Metazoa</taxon>
        <taxon>Chordata</taxon>
        <taxon>Craniata</taxon>
        <taxon>Vertebrata</taxon>
        <taxon>Euteleostomi</taxon>
        <taxon>Amphibia</taxon>
        <taxon>Batrachia</taxon>
        <taxon>Caudata</taxon>
        <taxon>Salamandroidea</taxon>
        <taxon>Salamandridae</taxon>
        <taxon>Pleurodelinae</taxon>
        <taxon>Pleurodeles</taxon>
    </lineage>
</organism>
<sequence>MSEAHTTVPSSQSVPMAEMLIEPASQCLTSKPKNNFHERSLKAAAAPHTADQRLIGPLGSLDRNVPFSV</sequence>
<accession>A0AAV7NGC1</accession>
<name>A0AAV7NGC1_PLEWA</name>
<proteinExistence type="predicted"/>